<proteinExistence type="predicted"/>
<keyword evidence="2" id="KW-1185">Reference proteome</keyword>
<evidence type="ECO:0000313" key="1">
    <source>
        <dbReference type="EMBL" id="CAG8641731.1"/>
    </source>
</evidence>
<dbReference type="EMBL" id="CAJVPW010013094">
    <property type="protein sequence ID" value="CAG8641731.1"/>
    <property type="molecule type" value="Genomic_DNA"/>
</dbReference>
<sequence length="64" mass="7612">MAKKRNYDTYEGSDVYIECPWCGRRDMCGIGSCLTYNKEQISKIVEQEQREEKEEKKEKRSKQG</sequence>
<evidence type="ECO:0000313" key="2">
    <source>
        <dbReference type="Proteomes" id="UP000789366"/>
    </source>
</evidence>
<name>A0ACA9NBR8_9GLOM</name>
<reference evidence="1" key="1">
    <citation type="submission" date="2021-06" db="EMBL/GenBank/DDBJ databases">
        <authorList>
            <person name="Kallberg Y."/>
            <person name="Tangrot J."/>
            <person name="Rosling A."/>
        </authorList>
    </citation>
    <scope>NUCLEOTIDE SEQUENCE</scope>
    <source>
        <strain evidence="1">28 12/20/2015</strain>
    </source>
</reference>
<protein>
    <submittedName>
        <fullName evidence="1">9140_t:CDS:1</fullName>
    </submittedName>
</protein>
<accession>A0ACA9NBR8</accession>
<feature type="non-terminal residue" evidence="1">
    <location>
        <position position="64"/>
    </location>
</feature>
<organism evidence="1 2">
    <name type="scientific">Cetraspora pellucida</name>
    <dbReference type="NCBI Taxonomy" id="1433469"/>
    <lineage>
        <taxon>Eukaryota</taxon>
        <taxon>Fungi</taxon>
        <taxon>Fungi incertae sedis</taxon>
        <taxon>Mucoromycota</taxon>
        <taxon>Glomeromycotina</taxon>
        <taxon>Glomeromycetes</taxon>
        <taxon>Diversisporales</taxon>
        <taxon>Gigasporaceae</taxon>
        <taxon>Cetraspora</taxon>
    </lineage>
</organism>
<gene>
    <name evidence="1" type="ORF">SPELUC_LOCUS8594</name>
</gene>
<comment type="caution">
    <text evidence="1">The sequence shown here is derived from an EMBL/GenBank/DDBJ whole genome shotgun (WGS) entry which is preliminary data.</text>
</comment>
<dbReference type="Proteomes" id="UP000789366">
    <property type="component" value="Unassembled WGS sequence"/>
</dbReference>